<dbReference type="InterPro" id="IPR003593">
    <property type="entry name" value="AAA+_ATPase"/>
</dbReference>
<evidence type="ECO:0000256" key="1">
    <source>
        <dbReference type="ARBA" id="ARBA00004651"/>
    </source>
</evidence>
<evidence type="ECO:0000256" key="5">
    <source>
        <dbReference type="ARBA" id="ARBA00022741"/>
    </source>
</evidence>
<dbReference type="SUPFAM" id="SSF52540">
    <property type="entry name" value="P-loop containing nucleoside triphosphate hydrolases"/>
    <property type="match status" value="1"/>
</dbReference>
<dbReference type="GO" id="GO:0140359">
    <property type="term" value="F:ABC-type transporter activity"/>
    <property type="evidence" value="ECO:0007669"/>
    <property type="project" value="InterPro"/>
</dbReference>
<keyword evidence="8 11" id="KW-1133">Transmembrane helix</keyword>
<dbReference type="InterPro" id="IPR005074">
    <property type="entry name" value="Peptidase_C39"/>
</dbReference>
<feature type="domain" description="Peptidase C39" evidence="14">
    <location>
        <begin position="10"/>
        <end position="135"/>
    </location>
</feature>
<keyword evidence="9 11" id="KW-0472">Membrane</keyword>
<feature type="transmembrane region" description="Helical" evidence="11">
    <location>
        <begin position="210"/>
        <end position="228"/>
    </location>
</feature>
<keyword evidence="7" id="KW-0653">Protein transport</keyword>
<keyword evidence="4 11" id="KW-0812">Transmembrane</keyword>
<evidence type="ECO:0000256" key="7">
    <source>
        <dbReference type="ARBA" id="ARBA00022927"/>
    </source>
</evidence>
<dbReference type="GO" id="GO:0006508">
    <property type="term" value="P:proteolysis"/>
    <property type="evidence" value="ECO:0007669"/>
    <property type="project" value="InterPro"/>
</dbReference>
<dbReference type="InterPro" id="IPR017871">
    <property type="entry name" value="ABC_transporter-like_CS"/>
</dbReference>
<feature type="transmembrane region" description="Helical" evidence="11">
    <location>
        <begin position="284"/>
        <end position="308"/>
    </location>
</feature>
<dbReference type="GO" id="GO:0034040">
    <property type="term" value="F:ATPase-coupled lipid transmembrane transporter activity"/>
    <property type="evidence" value="ECO:0007669"/>
    <property type="project" value="TreeGrafter"/>
</dbReference>
<comment type="caution">
    <text evidence="15">The sequence shown here is derived from an EMBL/GenBank/DDBJ whole genome shotgun (WGS) entry which is preliminary data.</text>
</comment>
<feature type="domain" description="ABC transmembrane type-1" evidence="13">
    <location>
        <begin position="177"/>
        <end position="456"/>
    </location>
</feature>
<dbReference type="PROSITE" id="PS50990">
    <property type="entry name" value="PEPTIDASE_C39"/>
    <property type="match status" value="1"/>
</dbReference>
<dbReference type="EMBL" id="VOOR01000009">
    <property type="protein sequence ID" value="TXB65559.1"/>
    <property type="molecule type" value="Genomic_DNA"/>
</dbReference>
<dbReference type="Proteomes" id="UP000321580">
    <property type="component" value="Unassembled WGS sequence"/>
</dbReference>
<sequence>MPKRFPFDAQHDAMDCGPACLRMVARHYGKAYPLPYLREQTGVDREGSALQGLVYAAEKMGFQALPALLPLTGAAEQPGLEDAPLPLIVHWEQRHFVVVYQIGRNTVRIADPALGLRRLSKADFLNAYEQKGASGIALLLEPQPAFYEQEPPQPGGEGSARYLWAHLRPYRHYIGQLALGLLLASIVQLAFPLLTQAIVDIGIRNADLGFIRLALLAQLSLFAGRATIRILQNRILLHLGTRVNVSLIADFLQRLLSLPLSFLDTRQTGDLLQRIGDHRRIEQFLAQSSLSFLFSVFSLLVFGGILAFYHVGLFLVFLLSSTAYLGWVALFLGRRRAVDHMRFREGANSQNRLIEIIQGMAEIKLQGSGQKRRWQWMEVQAQLFRANLKALNIEEAQDNGAAVISQLKDILITVLSAQLVIEGQITLGMMLAVQFILGQANLPLSRLVSFARQWQDAKLSFARLADVHHAAPEQSASPGLPLRAGAQAIKLEGVSFRYSALSPLALREVSLAIPAGKVTAIVGRSGSGKTTLLKLLLSFYEPEQGQIFVGGQPLAQLDKAAWRSRCGAVLQDGFVFSDTLANNIAESSTAPDPHQLEKAIRMAGLEEDLQDLPLGLQTKVGGQGSGISQGQRQRLLLARAVYKSPDYLFLDEATNALDANTERIINRNLAAFQSGRTTVVIAHRLSTVRQADQIVVLEKGQIVEQGSHAALINARGAYFQLIRNQLELGE</sequence>
<dbReference type="PROSITE" id="PS50929">
    <property type="entry name" value="ABC_TM1F"/>
    <property type="match status" value="1"/>
</dbReference>
<keyword evidence="2" id="KW-0813">Transport</keyword>
<accession>A0A5C6RU68</accession>
<evidence type="ECO:0000256" key="6">
    <source>
        <dbReference type="ARBA" id="ARBA00022840"/>
    </source>
</evidence>
<dbReference type="SUPFAM" id="SSF90123">
    <property type="entry name" value="ABC transporter transmembrane region"/>
    <property type="match status" value="1"/>
</dbReference>
<keyword evidence="6" id="KW-0067">ATP-binding</keyword>
<reference evidence="15 16" key="1">
    <citation type="submission" date="2019-08" db="EMBL/GenBank/DDBJ databases">
        <title>Genome of Phaeodactylibacter luteus.</title>
        <authorList>
            <person name="Bowman J.P."/>
        </authorList>
    </citation>
    <scope>NUCLEOTIDE SEQUENCE [LARGE SCALE GENOMIC DNA]</scope>
    <source>
        <strain evidence="15 16">KCTC 42180</strain>
    </source>
</reference>
<dbReference type="GO" id="GO:0005886">
    <property type="term" value="C:plasma membrane"/>
    <property type="evidence" value="ECO:0007669"/>
    <property type="project" value="UniProtKB-SubCell"/>
</dbReference>
<dbReference type="InterPro" id="IPR036640">
    <property type="entry name" value="ABC1_TM_sf"/>
</dbReference>
<dbReference type="InterPro" id="IPR011527">
    <property type="entry name" value="ABC1_TM_dom"/>
</dbReference>
<feature type="domain" description="ABC transporter" evidence="12">
    <location>
        <begin position="489"/>
        <end position="724"/>
    </location>
</feature>
<evidence type="ECO:0000259" key="12">
    <source>
        <dbReference type="PROSITE" id="PS50893"/>
    </source>
</evidence>
<evidence type="ECO:0000256" key="8">
    <source>
        <dbReference type="ARBA" id="ARBA00022989"/>
    </source>
</evidence>
<dbReference type="GO" id="GO:0043213">
    <property type="term" value="P:bacteriocin transport"/>
    <property type="evidence" value="ECO:0007669"/>
    <property type="project" value="UniProtKB-KW"/>
</dbReference>
<dbReference type="PANTHER" id="PTHR24221:SF654">
    <property type="entry name" value="ATP-BINDING CASSETTE SUB-FAMILY B MEMBER 6"/>
    <property type="match status" value="1"/>
</dbReference>
<keyword evidence="3" id="KW-1003">Cell membrane</keyword>
<evidence type="ECO:0000259" key="13">
    <source>
        <dbReference type="PROSITE" id="PS50929"/>
    </source>
</evidence>
<dbReference type="InterPro" id="IPR027417">
    <property type="entry name" value="P-loop_NTPase"/>
</dbReference>
<evidence type="ECO:0000313" key="15">
    <source>
        <dbReference type="EMBL" id="TXB65559.1"/>
    </source>
</evidence>
<evidence type="ECO:0000256" key="11">
    <source>
        <dbReference type="SAM" id="Phobius"/>
    </source>
</evidence>
<dbReference type="GO" id="GO:0005524">
    <property type="term" value="F:ATP binding"/>
    <property type="evidence" value="ECO:0007669"/>
    <property type="project" value="UniProtKB-KW"/>
</dbReference>
<dbReference type="Pfam" id="PF00664">
    <property type="entry name" value="ABC_membrane"/>
    <property type="match status" value="1"/>
</dbReference>
<evidence type="ECO:0000256" key="9">
    <source>
        <dbReference type="ARBA" id="ARBA00023136"/>
    </source>
</evidence>
<evidence type="ECO:0000256" key="4">
    <source>
        <dbReference type="ARBA" id="ARBA00022692"/>
    </source>
</evidence>
<feature type="transmembrane region" description="Helical" evidence="11">
    <location>
        <begin position="177"/>
        <end position="198"/>
    </location>
</feature>
<dbReference type="AlphaFoldDB" id="A0A5C6RU68"/>
<dbReference type="FunFam" id="3.40.50.300:FF:000299">
    <property type="entry name" value="ABC transporter ATP-binding protein/permease"/>
    <property type="match status" value="1"/>
</dbReference>
<dbReference type="PROSITE" id="PS50893">
    <property type="entry name" value="ABC_TRANSPORTER_2"/>
    <property type="match status" value="1"/>
</dbReference>
<evidence type="ECO:0000256" key="10">
    <source>
        <dbReference type="ARBA" id="ARBA00043264"/>
    </source>
</evidence>
<dbReference type="GO" id="GO:0008233">
    <property type="term" value="F:peptidase activity"/>
    <property type="evidence" value="ECO:0007669"/>
    <property type="project" value="InterPro"/>
</dbReference>
<keyword evidence="16" id="KW-1185">Reference proteome</keyword>
<proteinExistence type="predicted"/>
<name>A0A5C6RU68_9BACT</name>
<feature type="transmembrane region" description="Helical" evidence="11">
    <location>
        <begin position="314"/>
        <end position="333"/>
    </location>
</feature>
<dbReference type="CDD" id="cd02418">
    <property type="entry name" value="Peptidase_C39B"/>
    <property type="match status" value="1"/>
</dbReference>
<comment type="subcellular location">
    <subcellularLocation>
        <location evidence="1">Cell membrane</location>
        <topology evidence="1">Multi-pass membrane protein</topology>
    </subcellularLocation>
</comment>
<dbReference type="GO" id="GO:0015031">
    <property type="term" value="P:protein transport"/>
    <property type="evidence" value="ECO:0007669"/>
    <property type="project" value="UniProtKB-KW"/>
</dbReference>
<dbReference type="InterPro" id="IPR003439">
    <property type="entry name" value="ABC_transporter-like_ATP-bd"/>
</dbReference>
<dbReference type="Gene3D" id="3.90.70.10">
    <property type="entry name" value="Cysteine proteinases"/>
    <property type="match status" value="1"/>
</dbReference>
<dbReference type="GO" id="GO:0016887">
    <property type="term" value="F:ATP hydrolysis activity"/>
    <property type="evidence" value="ECO:0007669"/>
    <property type="project" value="InterPro"/>
</dbReference>
<keyword evidence="5" id="KW-0547">Nucleotide-binding</keyword>
<dbReference type="PANTHER" id="PTHR24221">
    <property type="entry name" value="ATP-BINDING CASSETTE SUB-FAMILY B"/>
    <property type="match status" value="1"/>
</dbReference>
<dbReference type="CDD" id="cd18571">
    <property type="entry name" value="ABC_6TM_peptidase_like"/>
    <property type="match status" value="1"/>
</dbReference>
<dbReference type="InterPro" id="IPR039421">
    <property type="entry name" value="Type_1_exporter"/>
</dbReference>
<gene>
    <name evidence="15" type="ORF">FRY97_06150</name>
</gene>
<dbReference type="RefSeq" id="WP_147166568.1">
    <property type="nucleotide sequence ID" value="NZ_VOOR01000009.1"/>
</dbReference>
<dbReference type="Gene3D" id="3.40.50.300">
    <property type="entry name" value="P-loop containing nucleotide triphosphate hydrolases"/>
    <property type="match status" value="1"/>
</dbReference>
<evidence type="ECO:0000256" key="3">
    <source>
        <dbReference type="ARBA" id="ARBA00022475"/>
    </source>
</evidence>
<dbReference type="OrthoDB" id="9760358at2"/>
<keyword evidence="10" id="KW-0080">Bacteriocin transport</keyword>
<dbReference type="PROSITE" id="PS00211">
    <property type="entry name" value="ABC_TRANSPORTER_1"/>
    <property type="match status" value="1"/>
</dbReference>
<organism evidence="15 16">
    <name type="scientific">Phaeodactylibacter luteus</name>
    <dbReference type="NCBI Taxonomy" id="1564516"/>
    <lineage>
        <taxon>Bacteria</taxon>
        <taxon>Pseudomonadati</taxon>
        <taxon>Bacteroidota</taxon>
        <taxon>Saprospiria</taxon>
        <taxon>Saprospirales</taxon>
        <taxon>Haliscomenobacteraceae</taxon>
        <taxon>Phaeodactylibacter</taxon>
    </lineage>
</organism>
<dbReference type="Pfam" id="PF03412">
    <property type="entry name" value="Peptidase_C39"/>
    <property type="match status" value="1"/>
</dbReference>
<dbReference type="SMART" id="SM00382">
    <property type="entry name" value="AAA"/>
    <property type="match status" value="1"/>
</dbReference>
<evidence type="ECO:0000259" key="14">
    <source>
        <dbReference type="PROSITE" id="PS50990"/>
    </source>
</evidence>
<evidence type="ECO:0000313" key="16">
    <source>
        <dbReference type="Proteomes" id="UP000321580"/>
    </source>
</evidence>
<evidence type="ECO:0000256" key="2">
    <source>
        <dbReference type="ARBA" id="ARBA00022448"/>
    </source>
</evidence>
<dbReference type="Pfam" id="PF00005">
    <property type="entry name" value="ABC_tran"/>
    <property type="match status" value="1"/>
</dbReference>
<dbReference type="Gene3D" id="1.20.1560.10">
    <property type="entry name" value="ABC transporter type 1, transmembrane domain"/>
    <property type="match status" value="1"/>
</dbReference>
<protein>
    <submittedName>
        <fullName evidence="15">Peptidase domain-containing ABC transporter</fullName>
    </submittedName>
</protein>